<evidence type="ECO:0000256" key="3">
    <source>
        <dbReference type="ARBA" id="ARBA00009586"/>
    </source>
</evidence>
<keyword evidence="6" id="KW-0997">Cell inner membrane</keyword>
<dbReference type="RefSeq" id="WP_084879782.1">
    <property type="nucleotide sequence ID" value="NZ_JAGGMY010000007.1"/>
</dbReference>
<evidence type="ECO:0000256" key="7">
    <source>
        <dbReference type="ARBA" id="ARBA00022525"/>
    </source>
</evidence>
<evidence type="ECO:0000256" key="1">
    <source>
        <dbReference type="ARBA" id="ARBA00004429"/>
    </source>
</evidence>
<evidence type="ECO:0000313" key="13">
    <source>
        <dbReference type="Proteomes" id="UP000193749"/>
    </source>
</evidence>
<keyword evidence="11" id="KW-1133">Transmembrane helix</keyword>
<dbReference type="OrthoDB" id="6629305at2"/>
<evidence type="ECO:0000256" key="4">
    <source>
        <dbReference type="ARBA" id="ARBA00018586"/>
    </source>
</evidence>
<dbReference type="EMBL" id="MLJI01000002">
    <property type="protein sequence ID" value="ORM90061.1"/>
    <property type="molecule type" value="Genomic_DNA"/>
</dbReference>
<dbReference type="InterPro" id="IPR008873">
    <property type="entry name" value="TraA"/>
</dbReference>
<comment type="subcellular location">
    <subcellularLocation>
        <location evidence="1">Cell inner membrane</location>
        <topology evidence="1">Multi-pass membrane protein</topology>
    </subcellularLocation>
    <subcellularLocation>
        <location evidence="2">Secreted</location>
    </subcellularLocation>
</comment>
<dbReference type="Proteomes" id="UP000193749">
    <property type="component" value="Unassembled WGS sequence"/>
</dbReference>
<sequence length="130" mass="14063">MKVVTGKPALAEGAAEACPAFRTALPSGFIGTLYRSFSLLWRHRANVLLIALAVLFFALPHLVRAEDLLSSQKQDAKDTFGHGSTIEWGLYIAEVLISIGAYIKTRNPMLFVGGLGFLIVVTRVLFSLAG</sequence>
<evidence type="ECO:0000313" key="12">
    <source>
        <dbReference type="EMBL" id="ORM90061.1"/>
    </source>
</evidence>
<comment type="caution">
    <text evidence="12">The sequence shown here is derived from an EMBL/GenBank/DDBJ whole genome shotgun (WGS) entry which is preliminary data.</text>
</comment>
<evidence type="ECO:0000256" key="6">
    <source>
        <dbReference type="ARBA" id="ARBA00022519"/>
    </source>
</evidence>
<keyword evidence="7" id="KW-0964">Secreted</keyword>
<evidence type="ECO:0000256" key="10">
    <source>
        <dbReference type="ARBA" id="ARBA00026027"/>
    </source>
</evidence>
<dbReference type="GO" id="GO:0005576">
    <property type="term" value="C:extracellular region"/>
    <property type="evidence" value="ECO:0007669"/>
    <property type="project" value="UniProtKB-SubCell"/>
</dbReference>
<dbReference type="Pfam" id="PF05513">
    <property type="entry name" value="TraA"/>
    <property type="match status" value="1"/>
</dbReference>
<dbReference type="STRING" id="55209.HA50_26175"/>
<organism evidence="12 13">
    <name type="scientific">Pantoea cypripedii</name>
    <name type="common">Pectobacterium cypripedii</name>
    <name type="synonym">Erwinia cypripedii</name>
    <dbReference type="NCBI Taxonomy" id="55209"/>
    <lineage>
        <taxon>Bacteria</taxon>
        <taxon>Pseudomonadati</taxon>
        <taxon>Pseudomonadota</taxon>
        <taxon>Gammaproteobacteria</taxon>
        <taxon>Enterobacterales</taxon>
        <taxon>Erwiniaceae</taxon>
        <taxon>Pantoea</taxon>
    </lineage>
</organism>
<feature type="transmembrane region" description="Helical" evidence="11">
    <location>
        <begin position="45"/>
        <end position="63"/>
    </location>
</feature>
<keyword evidence="13" id="KW-1185">Reference proteome</keyword>
<dbReference type="GO" id="GO:0005886">
    <property type="term" value="C:plasma membrane"/>
    <property type="evidence" value="ECO:0007669"/>
    <property type="project" value="UniProtKB-SubCell"/>
</dbReference>
<protein>
    <recommendedName>
        <fullName evidence="4">Pilin</fullName>
    </recommendedName>
</protein>
<comment type="subunit">
    <text evidence="10">Monomer. Interacts with itself to form filaments; also interacts with TraQ.</text>
</comment>
<dbReference type="AlphaFoldDB" id="A0A1X1EMD0"/>
<reference evidence="12 13" key="1">
    <citation type="journal article" date="2017" name="Antonie Van Leeuwenhoek">
        <title>Phylogenomic resolution of the bacterial genus Pantoea and its relationship with Erwinia and Tatumella.</title>
        <authorList>
            <person name="Palmer M."/>
            <person name="Steenkamp E.T."/>
            <person name="Coetzee M.P."/>
            <person name="Chan W.Y."/>
            <person name="van Zyl E."/>
            <person name="De Maayer P."/>
            <person name="Coutinho T.A."/>
            <person name="Blom J."/>
            <person name="Smits T.H."/>
            <person name="Duffy B."/>
            <person name="Venter S.N."/>
        </authorList>
    </citation>
    <scope>NUCLEOTIDE SEQUENCE [LARGE SCALE GENOMIC DNA]</scope>
    <source>
        <strain evidence="12 13">LMG 2657</strain>
    </source>
</reference>
<keyword evidence="9 11" id="KW-0472">Membrane</keyword>
<keyword evidence="11" id="KW-0812">Transmembrane</keyword>
<keyword evidence="5" id="KW-1003">Cell membrane</keyword>
<accession>A0A1X1EMD0</accession>
<keyword evidence="8" id="KW-0184">Conjugation</keyword>
<comment type="similarity">
    <text evidence="3">Belongs to the TraA family.</text>
</comment>
<evidence type="ECO:0000256" key="11">
    <source>
        <dbReference type="SAM" id="Phobius"/>
    </source>
</evidence>
<feature type="transmembrane region" description="Helical" evidence="11">
    <location>
        <begin position="83"/>
        <end position="103"/>
    </location>
</feature>
<evidence type="ECO:0000256" key="5">
    <source>
        <dbReference type="ARBA" id="ARBA00022475"/>
    </source>
</evidence>
<feature type="transmembrane region" description="Helical" evidence="11">
    <location>
        <begin position="110"/>
        <end position="129"/>
    </location>
</feature>
<name>A0A1X1EMD0_PANCY</name>
<evidence type="ECO:0000256" key="9">
    <source>
        <dbReference type="ARBA" id="ARBA00023136"/>
    </source>
</evidence>
<evidence type="ECO:0000256" key="2">
    <source>
        <dbReference type="ARBA" id="ARBA00004613"/>
    </source>
</evidence>
<proteinExistence type="inferred from homology"/>
<evidence type="ECO:0000256" key="8">
    <source>
        <dbReference type="ARBA" id="ARBA00022971"/>
    </source>
</evidence>
<gene>
    <name evidence="12" type="ORF">HA50_26175</name>
</gene>